<evidence type="ECO:0000256" key="19">
    <source>
        <dbReference type="ARBA" id="ARBA00044770"/>
    </source>
</evidence>
<dbReference type="Proteomes" id="UP000309676">
    <property type="component" value="Unassembled WGS sequence"/>
</dbReference>
<evidence type="ECO:0000256" key="23">
    <source>
        <dbReference type="SAM" id="Phobius"/>
    </source>
</evidence>
<dbReference type="NCBIfam" id="TIGR02614">
    <property type="entry name" value="ftsW"/>
    <property type="match status" value="1"/>
</dbReference>
<evidence type="ECO:0000256" key="13">
    <source>
        <dbReference type="ARBA" id="ARBA00023316"/>
    </source>
</evidence>
<evidence type="ECO:0000256" key="4">
    <source>
        <dbReference type="ARBA" id="ARBA00022618"/>
    </source>
</evidence>
<keyword evidence="9" id="KW-0573">Peptidoglycan synthesis</keyword>
<comment type="caution">
    <text evidence="24">The sequence shown here is derived from an EMBL/GenBank/DDBJ whole genome shotgun (WGS) entry which is preliminary data.</text>
</comment>
<keyword evidence="8" id="KW-0133">Cell shape</keyword>
<keyword evidence="10 23" id="KW-1133">Transmembrane helix</keyword>
<keyword evidence="6" id="KW-0808">Transferase</keyword>
<dbReference type="InterPro" id="IPR001182">
    <property type="entry name" value="FtsW/RodA"/>
</dbReference>
<dbReference type="GO" id="GO:0071555">
    <property type="term" value="P:cell wall organization"/>
    <property type="evidence" value="ECO:0007669"/>
    <property type="project" value="UniProtKB-KW"/>
</dbReference>
<comment type="function">
    <text evidence="21">Peptidoglycan polymerase that is essential for cell division.</text>
</comment>
<evidence type="ECO:0000313" key="25">
    <source>
        <dbReference type="Proteomes" id="UP000309676"/>
    </source>
</evidence>
<evidence type="ECO:0000256" key="7">
    <source>
        <dbReference type="ARBA" id="ARBA00022692"/>
    </source>
</evidence>
<dbReference type="GO" id="GO:0009252">
    <property type="term" value="P:peptidoglycan biosynthetic process"/>
    <property type="evidence" value="ECO:0007669"/>
    <property type="project" value="UniProtKB-KW"/>
</dbReference>
<evidence type="ECO:0000256" key="8">
    <source>
        <dbReference type="ARBA" id="ARBA00022960"/>
    </source>
</evidence>
<evidence type="ECO:0000256" key="12">
    <source>
        <dbReference type="ARBA" id="ARBA00023306"/>
    </source>
</evidence>
<feature type="transmembrane region" description="Helical" evidence="23">
    <location>
        <begin position="271"/>
        <end position="297"/>
    </location>
</feature>
<evidence type="ECO:0000256" key="3">
    <source>
        <dbReference type="ARBA" id="ARBA00022475"/>
    </source>
</evidence>
<feature type="transmembrane region" description="Helical" evidence="23">
    <location>
        <begin position="342"/>
        <end position="367"/>
    </location>
</feature>
<dbReference type="AlphaFoldDB" id="A0A5R9G292"/>
<feature type="transmembrane region" description="Helical" evidence="23">
    <location>
        <begin position="139"/>
        <end position="156"/>
    </location>
</feature>
<feature type="transmembrane region" description="Helical" evidence="23">
    <location>
        <begin position="73"/>
        <end position="90"/>
    </location>
</feature>
<keyword evidence="13" id="KW-0961">Cell wall biogenesis/degradation</keyword>
<dbReference type="GO" id="GO:0032153">
    <property type="term" value="C:cell division site"/>
    <property type="evidence" value="ECO:0007669"/>
    <property type="project" value="TreeGrafter"/>
</dbReference>
<comment type="subcellular location">
    <subcellularLocation>
        <location evidence="1">Cell membrane</location>
        <topology evidence="1">Multi-pass membrane protein</topology>
    </subcellularLocation>
</comment>
<keyword evidence="3" id="KW-1003">Cell membrane</keyword>
<evidence type="ECO:0000256" key="5">
    <source>
        <dbReference type="ARBA" id="ARBA00022676"/>
    </source>
</evidence>
<keyword evidence="4" id="KW-0132">Cell division</keyword>
<feature type="transmembrane region" description="Helical" evidence="23">
    <location>
        <begin position="110"/>
        <end position="127"/>
    </location>
</feature>
<evidence type="ECO:0000256" key="20">
    <source>
        <dbReference type="ARBA" id="ARBA00049902"/>
    </source>
</evidence>
<evidence type="ECO:0000256" key="9">
    <source>
        <dbReference type="ARBA" id="ARBA00022984"/>
    </source>
</evidence>
<dbReference type="Pfam" id="PF01098">
    <property type="entry name" value="FTSW_RODA_SPOVE"/>
    <property type="match status" value="1"/>
</dbReference>
<dbReference type="EMBL" id="VCIW01000018">
    <property type="protein sequence ID" value="TLS49941.1"/>
    <property type="molecule type" value="Genomic_DNA"/>
</dbReference>
<evidence type="ECO:0000256" key="10">
    <source>
        <dbReference type="ARBA" id="ARBA00022989"/>
    </source>
</evidence>
<proteinExistence type="inferred from homology"/>
<dbReference type="GO" id="GO:0008360">
    <property type="term" value="P:regulation of cell shape"/>
    <property type="evidence" value="ECO:0007669"/>
    <property type="project" value="UniProtKB-KW"/>
</dbReference>
<keyword evidence="25" id="KW-1185">Reference proteome</keyword>
<comment type="pathway">
    <text evidence="2">Cell wall biogenesis; peptidoglycan biosynthesis.</text>
</comment>
<comment type="similarity">
    <text evidence="16">Belongs to the SEDS family. FtsW subfamily.</text>
</comment>
<feature type="transmembrane region" description="Helical" evidence="23">
    <location>
        <begin position="309"/>
        <end position="330"/>
    </location>
</feature>
<evidence type="ECO:0000256" key="18">
    <source>
        <dbReference type="ARBA" id="ARBA00041418"/>
    </source>
</evidence>
<gene>
    <name evidence="24" type="primary">ftsW</name>
    <name evidence="24" type="ORF">FE782_23375</name>
</gene>
<keyword evidence="5" id="KW-0328">Glycosyltransferase</keyword>
<dbReference type="RefSeq" id="WP_138196762.1">
    <property type="nucleotide sequence ID" value="NZ_VCIW01000018.1"/>
</dbReference>
<evidence type="ECO:0000256" key="16">
    <source>
        <dbReference type="ARBA" id="ARBA00038053"/>
    </source>
</evidence>
<evidence type="ECO:0000256" key="22">
    <source>
        <dbReference type="SAM" id="MobiDB-lite"/>
    </source>
</evidence>
<feature type="transmembrane region" description="Helical" evidence="23">
    <location>
        <begin position="162"/>
        <end position="179"/>
    </location>
</feature>
<dbReference type="PANTHER" id="PTHR30474:SF2">
    <property type="entry name" value="PEPTIDOGLYCAN GLYCOSYLTRANSFERASE FTSW-RELATED"/>
    <property type="match status" value="1"/>
</dbReference>
<dbReference type="OrthoDB" id="9812661at2"/>
<accession>A0A5R9G292</accession>
<reference evidence="24 25" key="1">
    <citation type="submission" date="2019-05" db="EMBL/GenBank/DDBJ databases">
        <authorList>
            <person name="Narsing Rao M.P."/>
            <person name="Li W.J."/>
        </authorList>
    </citation>
    <scope>NUCLEOTIDE SEQUENCE [LARGE SCALE GENOMIC DNA]</scope>
    <source>
        <strain evidence="24 25">SYSU_K30003</strain>
    </source>
</reference>
<keyword evidence="12" id="KW-0131">Cell cycle</keyword>
<evidence type="ECO:0000256" key="2">
    <source>
        <dbReference type="ARBA" id="ARBA00004752"/>
    </source>
</evidence>
<evidence type="ECO:0000256" key="21">
    <source>
        <dbReference type="ARBA" id="ARBA00049966"/>
    </source>
</evidence>
<sequence>MERRGTPDFFLLLMTVLLVGFGIVMVFSASGPEAATQYGDALWYTKKQIMAAALGAILMLAFMNIPYLKWKRLYLPFFIGVLGLLLFVLTQPAGDKPRSWIDLGVMSVQPAEFAKLAIIVYLATIITRKGEKFERFRNGLLPVALMVGIVGGLIMLQPDFGSTVVFLFCSAIVIVAGGANMKHLFLGLIALAVAGTLFFGGQLLNRGDDGSGREYQFKRIECYLDPWQDTQNWCWQQVQAEMAFGHGGVAGAGFGQSVQKLFYLPEAQNDFIFAIIGEELGFLGVTLFLLLYLAFLWRGIIVSLRCSDPFGTLIGIGIVGMFGIQAFINIGGVTRTIPMTGITLPFISAGGSSLLVSLMSMGLLLSISRDTGQVRDKSSSSKPGERRKPMKKASSRVPEHVPMIR</sequence>
<comment type="catalytic activity">
    <reaction evidence="20">
        <text>[GlcNAc-(1-&gt;4)-Mur2Ac(oyl-L-Ala-gamma-D-Glu-L-Lys-D-Ala-D-Ala)](n)-di-trans,octa-cis-undecaprenyl diphosphate + beta-D-GlcNAc-(1-&gt;4)-Mur2Ac(oyl-L-Ala-gamma-D-Glu-L-Lys-D-Ala-D-Ala)-di-trans,octa-cis-undecaprenyl diphosphate = [GlcNAc-(1-&gt;4)-Mur2Ac(oyl-L-Ala-gamma-D-Glu-L-Lys-D-Ala-D-Ala)](n+1)-di-trans,octa-cis-undecaprenyl diphosphate + di-trans,octa-cis-undecaprenyl diphosphate + H(+)</text>
        <dbReference type="Rhea" id="RHEA:23708"/>
        <dbReference type="Rhea" id="RHEA-COMP:9602"/>
        <dbReference type="Rhea" id="RHEA-COMP:9603"/>
        <dbReference type="ChEBI" id="CHEBI:15378"/>
        <dbReference type="ChEBI" id="CHEBI:58405"/>
        <dbReference type="ChEBI" id="CHEBI:60033"/>
        <dbReference type="ChEBI" id="CHEBI:78435"/>
        <dbReference type="EC" id="2.4.99.28"/>
    </reaction>
</comment>
<evidence type="ECO:0000256" key="11">
    <source>
        <dbReference type="ARBA" id="ARBA00023136"/>
    </source>
</evidence>
<dbReference type="GO" id="GO:0015648">
    <property type="term" value="F:lipid-linked peptidoglycan transporter activity"/>
    <property type="evidence" value="ECO:0007669"/>
    <property type="project" value="TreeGrafter"/>
</dbReference>
<evidence type="ECO:0000256" key="17">
    <source>
        <dbReference type="ARBA" id="ARBA00041185"/>
    </source>
</evidence>
<feature type="transmembrane region" description="Helical" evidence="23">
    <location>
        <begin position="49"/>
        <end position="68"/>
    </location>
</feature>
<dbReference type="EC" id="2.4.99.28" evidence="19"/>
<feature type="compositionally biased region" description="Basic and acidic residues" evidence="22">
    <location>
        <begin position="373"/>
        <end position="387"/>
    </location>
</feature>
<protein>
    <recommendedName>
        <fullName evidence="17">Probable peptidoglycan glycosyltransferase FtsW</fullName>
        <ecNumber evidence="19">2.4.99.28</ecNumber>
    </recommendedName>
    <alternativeName>
        <fullName evidence="18">Cell division protein FtsW</fullName>
    </alternativeName>
    <alternativeName>
        <fullName evidence="15">Cell wall polymerase</fullName>
    </alternativeName>
    <alternativeName>
        <fullName evidence="14">Peptidoglycan polymerase</fullName>
    </alternativeName>
</protein>
<feature type="transmembrane region" description="Helical" evidence="23">
    <location>
        <begin position="184"/>
        <end position="204"/>
    </location>
</feature>
<feature type="region of interest" description="Disordered" evidence="22">
    <location>
        <begin position="373"/>
        <end position="405"/>
    </location>
</feature>
<evidence type="ECO:0000256" key="6">
    <source>
        <dbReference type="ARBA" id="ARBA00022679"/>
    </source>
</evidence>
<dbReference type="PANTHER" id="PTHR30474">
    <property type="entry name" value="CELL CYCLE PROTEIN"/>
    <property type="match status" value="1"/>
</dbReference>
<feature type="transmembrane region" description="Helical" evidence="23">
    <location>
        <begin position="9"/>
        <end position="29"/>
    </location>
</feature>
<dbReference type="InterPro" id="IPR013437">
    <property type="entry name" value="FtsW"/>
</dbReference>
<name>A0A5R9G292_9BACL</name>
<dbReference type="GO" id="GO:0005886">
    <property type="term" value="C:plasma membrane"/>
    <property type="evidence" value="ECO:0007669"/>
    <property type="project" value="UniProtKB-SubCell"/>
</dbReference>
<evidence type="ECO:0000256" key="15">
    <source>
        <dbReference type="ARBA" id="ARBA00033270"/>
    </source>
</evidence>
<evidence type="ECO:0000256" key="1">
    <source>
        <dbReference type="ARBA" id="ARBA00004651"/>
    </source>
</evidence>
<organism evidence="24 25">
    <name type="scientific">Paenibacillus antri</name>
    <dbReference type="NCBI Taxonomy" id="2582848"/>
    <lineage>
        <taxon>Bacteria</taxon>
        <taxon>Bacillati</taxon>
        <taxon>Bacillota</taxon>
        <taxon>Bacilli</taxon>
        <taxon>Bacillales</taxon>
        <taxon>Paenibacillaceae</taxon>
        <taxon>Paenibacillus</taxon>
    </lineage>
</organism>
<keyword evidence="7 23" id="KW-0812">Transmembrane</keyword>
<keyword evidence="11 23" id="KW-0472">Membrane</keyword>
<evidence type="ECO:0000256" key="14">
    <source>
        <dbReference type="ARBA" id="ARBA00032370"/>
    </source>
</evidence>
<dbReference type="GO" id="GO:0008955">
    <property type="term" value="F:peptidoglycan glycosyltransferase activity"/>
    <property type="evidence" value="ECO:0007669"/>
    <property type="project" value="UniProtKB-EC"/>
</dbReference>
<dbReference type="GO" id="GO:0051301">
    <property type="term" value="P:cell division"/>
    <property type="evidence" value="ECO:0007669"/>
    <property type="project" value="UniProtKB-KW"/>
</dbReference>
<evidence type="ECO:0000313" key="24">
    <source>
        <dbReference type="EMBL" id="TLS49941.1"/>
    </source>
</evidence>